<protein>
    <submittedName>
        <fullName evidence="1">Methyltransferase domain-containing protein</fullName>
    </submittedName>
</protein>
<dbReference type="GO" id="GO:0008168">
    <property type="term" value="F:methyltransferase activity"/>
    <property type="evidence" value="ECO:0007669"/>
    <property type="project" value="UniProtKB-KW"/>
</dbReference>
<dbReference type="Gene3D" id="3.40.50.150">
    <property type="entry name" value="Vaccinia Virus protein VP39"/>
    <property type="match status" value="1"/>
</dbReference>
<keyword evidence="1" id="KW-0489">Methyltransferase</keyword>
<dbReference type="CDD" id="cd02440">
    <property type="entry name" value="AdoMet_MTases"/>
    <property type="match status" value="1"/>
</dbReference>
<proteinExistence type="predicted"/>
<organism evidence="1 2">
    <name type="scientific">Desulfopila aestuarii DSM 18488</name>
    <dbReference type="NCBI Taxonomy" id="1121416"/>
    <lineage>
        <taxon>Bacteria</taxon>
        <taxon>Pseudomonadati</taxon>
        <taxon>Thermodesulfobacteriota</taxon>
        <taxon>Desulfobulbia</taxon>
        <taxon>Desulfobulbales</taxon>
        <taxon>Desulfocapsaceae</taxon>
        <taxon>Desulfopila</taxon>
    </lineage>
</organism>
<reference evidence="1 2" key="1">
    <citation type="submission" date="2016-12" db="EMBL/GenBank/DDBJ databases">
        <authorList>
            <person name="Song W.-J."/>
            <person name="Kurnit D.M."/>
        </authorList>
    </citation>
    <scope>NUCLEOTIDE SEQUENCE [LARGE SCALE GENOMIC DNA]</scope>
    <source>
        <strain evidence="1 2">DSM 18488</strain>
    </source>
</reference>
<accession>A0A1M7YF89</accession>
<dbReference type="GO" id="GO:0032259">
    <property type="term" value="P:methylation"/>
    <property type="evidence" value="ECO:0007669"/>
    <property type="project" value="UniProtKB-KW"/>
</dbReference>
<dbReference type="EMBL" id="FRFE01000024">
    <property type="protein sequence ID" value="SHO51312.1"/>
    <property type="molecule type" value="Genomic_DNA"/>
</dbReference>
<dbReference type="Proteomes" id="UP000184603">
    <property type="component" value="Unassembled WGS sequence"/>
</dbReference>
<dbReference type="OrthoDB" id="5415907at2"/>
<evidence type="ECO:0000313" key="1">
    <source>
        <dbReference type="EMBL" id="SHO51312.1"/>
    </source>
</evidence>
<keyword evidence="2" id="KW-1185">Reference proteome</keyword>
<dbReference type="Pfam" id="PF13489">
    <property type="entry name" value="Methyltransf_23"/>
    <property type="match status" value="1"/>
</dbReference>
<sequence length="236" mass="26440">MVIRQREKDPLGAMMLDYLQGQLDVSVEVESTTLEMACMSGAVMFRGYEQMDELERTGLDCCQGTVLDVGGGSGCHSLWLQEHGLEVDTLDVSPGCIEVMRRRGVQHPLHCNFFSHGGTKYTTILMLMNGLGICGTLERLGPLLRHAKKLLAPGGNLIADSTDLTPLLRGKRVSRRDGQYLGETIFVMKYNEIVSEPFPWLYIDFAMMQTIAGFNGMQCEQLITFPDGRYLMRIYE</sequence>
<dbReference type="STRING" id="1121416.SAMN02745220_03950"/>
<dbReference type="AlphaFoldDB" id="A0A1M7YF89"/>
<dbReference type="InterPro" id="IPR029063">
    <property type="entry name" value="SAM-dependent_MTases_sf"/>
</dbReference>
<gene>
    <name evidence="1" type="ORF">SAMN02745220_03950</name>
</gene>
<dbReference type="SUPFAM" id="SSF53335">
    <property type="entry name" value="S-adenosyl-L-methionine-dependent methyltransferases"/>
    <property type="match status" value="1"/>
</dbReference>
<evidence type="ECO:0000313" key="2">
    <source>
        <dbReference type="Proteomes" id="UP000184603"/>
    </source>
</evidence>
<dbReference type="RefSeq" id="WP_159441332.1">
    <property type="nucleotide sequence ID" value="NZ_FRFE01000024.1"/>
</dbReference>
<keyword evidence="1" id="KW-0808">Transferase</keyword>
<name>A0A1M7YF89_9BACT</name>